<evidence type="ECO:0000313" key="3">
    <source>
        <dbReference type="EMBL" id="OQE19500.1"/>
    </source>
</evidence>
<dbReference type="GO" id="GO:0000184">
    <property type="term" value="P:nuclear-transcribed mRNA catabolic process, nonsense-mediated decay"/>
    <property type="evidence" value="ECO:0007669"/>
    <property type="project" value="TreeGrafter"/>
</dbReference>
<feature type="region of interest" description="Disordered" evidence="1">
    <location>
        <begin position="661"/>
        <end position="689"/>
    </location>
</feature>
<dbReference type="InterPro" id="IPR045153">
    <property type="entry name" value="Est1/Ebs1-like"/>
</dbReference>
<dbReference type="PANTHER" id="PTHR15696:SF0">
    <property type="entry name" value="TELOMERASE-BINDING PROTEIN EST1A"/>
    <property type="match status" value="1"/>
</dbReference>
<feature type="compositionally biased region" description="Basic residues" evidence="1">
    <location>
        <begin position="100"/>
        <end position="115"/>
    </location>
</feature>
<dbReference type="Pfam" id="PF10373">
    <property type="entry name" value="EST1_DNA_bind"/>
    <property type="match status" value="1"/>
</dbReference>
<dbReference type="STRING" id="303698.A0A1V6T0M7"/>
<proteinExistence type="predicted"/>
<feature type="domain" description="DNA/RNA-binding" evidence="2">
    <location>
        <begin position="387"/>
        <end position="453"/>
    </location>
</feature>
<feature type="compositionally biased region" description="Polar residues" evidence="1">
    <location>
        <begin position="77"/>
        <end position="97"/>
    </location>
</feature>
<reference evidence="4" key="1">
    <citation type="journal article" date="2017" name="Nat. Microbiol.">
        <title>Global analysis of biosynthetic gene clusters reveals vast potential of secondary metabolite production in Penicillium species.</title>
        <authorList>
            <person name="Nielsen J.C."/>
            <person name="Grijseels S."/>
            <person name="Prigent S."/>
            <person name="Ji B."/>
            <person name="Dainat J."/>
            <person name="Nielsen K.F."/>
            <person name="Frisvad J.C."/>
            <person name="Workman M."/>
            <person name="Nielsen J."/>
        </authorList>
    </citation>
    <scope>NUCLEOTIDE SEQUENCE [LARGE SCALE GENOMIC DNA]</scope>
    <source>
        <strain evidence="4">IBT 24891</strain>
    </source>
</reference>
<dbReference type="GO" id="GO:0042162">
    <property type="term" value="F:telomeric DNA binding"/>
    <property type="evidence" value="ECO:0007669"/>
    <property type="project" value="TreeGrafter"/>
</dbReference>
<evidence type="ECO:0000256" key="1">
    <source>
        <dbReference type="SAM" id="MobiDB-lite"/>
    </source>
</evidence>
<dbReference type="EMBL" id="MLKD01000015">
    <property type="protein sequence ID" value="OQE19500.1"/>
    <property type="molecule type" value="Genomic_DNA"/>
</dbReference>
<dbReference type="SUPFAM" id="SSF48452">
    <property type="entry name" value="TPR-like"/>
    <property type="match status" value="1"/>
</dbReference>
<dbReference type="AlphaFoldDB" id="A0A1V6T0M7"/>
<sequence length="814" mass="93386">MYRPSIQELRGIKTETPLGPYKTARGTFYCDSSRPISRLIPLGNLTELSMSNSVHASVNPHLSGRPQSGTLDDYHLENNSNRSGRVTKPSSPRTSVARTDRRHRKHQSQTPRGRRTPSSQFVHHAGSPGLSFSAEPNYSISPRSPRIELKRIHSSPMVLPTCNKKTDDDVNMGLEDVALPLPTQQDIVMEHDSPIPEQSDENQQTTEEQYDMVKQLKTNPITHEQLVPEVRGIYRGLVMVEEKCIALDKQQSESKEDLSPVQWQALISIHSTLLHEHHDFFLSSQHPVAKAELTELAEKYSMPARMWRYGIHSLLELLRHKLPRSLEYMLHFIYTAYSMVTLLLENIPYFRETWIECLGDLARYRMAIEETDMRDREVWATVSRYWYNQDADISHDIGRVQHHLAVLARPDALAQLFYYTKALLCRRPFLNASDSITLLFSSFREQQRQDSMPAALIATHAVLFHKMSTQQFISLANHYLFLLRRDIPRLDVQGQGGAFVMSSNIAAIFQYGDPDNALALEFPLRKPQAKATEPYKFALQWTSPAPQDINSSESIPDPNEITSKISMPTFNGSALVFHSLSVFLDRLGDPNAYAGIHTGLSFVWSLAIHQLAMERLEPMIPWFKIIRCLNRLARFPTDFKKIEGDSHPRFSIENEKIKANNNIRRDHGRRERERLAGKSGERPDEELDPEIPDHLPEDFLIRGQIWSESYYPNDFFEEAPSEHDRPFVKPRLLELVRRHRCLWLGVRLSTFNRWITYDRSRPNIFEPTSLTVKYAAFAASCGGLNSNFPLGESSKFPQYTVVKESDMDFDMGGS</sequence>
<dbReference type="GO" id="GO:0005697">
    <property type="term" value="C:telomerase holoenzyme complex"/>
    <property type="evidence" value="ECO:0007669"/>
    <property type="project" value="TreeGrafter"/>
</dbReference>
<feature type="region of interest" description="Disordered" evidence="1">
    <location>
        <begin position="56"/>
        <end position="139"/>
    </location>
</feature>
<feature type="compositionally biased region" description="Basic and acidic residues" evidence="1">
    <location>
        <begin position="661"/>
        <end position="682"/>
    </location>
</feature>
<dbReference type="Gene3D" id="1.25.40.10">
    <property type="entry name" value="Tetratricopeptide repeat domain"/>
    <property type="match status" value="1"/>
</dbReference>
<evidence type="ECO:0000313" key="4">
    <source>
        <dbReference type="Proteomes" id="UP000191285"/>
    </source>
</evidence>
<dbReference type="InterPro" id="IPR018834">
    <property type="entry name" value="DNA/RNA-bd_Est1-type"/>
</dbReference>
<dbReference type="FunFam" id="1.25.40.10:FF:000202">
    <property type="entry name" value="Unplaced genomic scaffold supercont1.7, whole genome shotgun sequence"/>
    <property type="match status" value="1"/>
</dbReference>
<protein>
    <recommendedName>
        <fullName evidence="2">DNA/RNA-binding domain-containing protein</fullName>
    </recommendedName>
</protein>
<dbReference type="GO" id="GO:0070034">
    <property type="term" value="F:telomerase RNA binding"/>
    <property type="evidence" value="ECO:0007669"/>
    <property type="project" value="TreeGrafter"/>
</dbReference>
<dbReference type="PANTHER" id="PTHR15696">
    <property type="entry name" value="SMG-7 SUPPRESSOR WITH MORPHOLOGICAL EFFECT ON GENITALIA PROTEIN 7"/>
    <property type="match status" value="1"/>
</dbReference>
<accession>A0A1V6T0M7</accession>
<dbReference type="Proteomes" id="UP000191285">
    <property type="component" value="Unassembled WGS sequence"/>
</dbReference>
<dbReference type="OrthoDB" id="2017974at2759"/>
<evidence type="ECO:0000259" key="2">
    <source>
        <dbReference type="Pfam" id="PF10373"/>
    </source>
</evidence>
<name>A0A1V6T0M7_9EURO</name>
<comment type="caution">
    <text evidence="3">The sequence shown here is derived from an EMBL/GenBank/DDBJ whole genome shotgun (WGS) entry which is preliminary data.</text>
</comment>
<dbReference type="InterPro" id="IPR011990">
    <property type="entry name" value="TPR-like_helical_dom_sf"/>
</dbReference>
<gene>
    <name evidence="3" type="ORF">PENSTE_c015G05122</name>
</gene>
<keyword evidence="4" id="KW-1185">Reference proteome</keyword>
<organism evidence="3 4">
    <name type="scientific">Penicillium steckii</name>
    <dbReference type="NCBI Taxonomy" id="303698"/>
    <lineage>
        <taxon>Eukaryota</taxon>
        <taxon>Fungi</taxon>
        <taxon>Dikarya</taxon>
        <taxon>Ascomycota</taxon>
        <taxon>Pezizomycotina</taxon>
        <taxon>Eurotiomycetes</taxon>
        <taxon>Eurotiomycetidae</taxon>
        <taxon>Eurotiales</taxon>
        <taxon>Aspergillaceae</taxon>
        <taxon>Penicillium</taxon>
    </lineage>
</organism>